<accession>A0A6P4ZGP5</accession>
<sequence>MKRQAGIRNVSAANQLRSGIQSTYSCPPSSLVLLRPHSVTLKQTSEFQGDLLCVKTAVIFLLPRNPGRAGTGPLPDAVNSPDPKRGTREQVYGSACRQPARLNPPCTRPGRLGATLDDRSAAARMASRRRLLLLPFYLSTPAYLFSPSPHPHLQIPANRFPEMHTPLLVAAASDIRSRRLHPDQRAGPTRAGPGPPKRHRPVPRKKTIRTDLRRPALHIPGRACFGMPRFYGWNAAALHAKSTTTVSALHGTNLRSS</sequence>
<dbReference type="KEGG" id="bbel:109482134"/>
<protein>
    <submittedName>
        <fullName evidence="3">Uncharacterized protein LOC109482134</fullName>
    </submittedName>
</protein>
<feature type="compositionally biased region" description="Basic residues" evidence="1">
    <location>
        <begin position="196"/>
        <end position="207"/>
    </location>
</feature>
<dbReference type="OrthoDB" id="10619900at2759"/>
<dbReference type="AlphaFoldDB" id="A0A6P4ZGP5"/>
<organism evidence="2 3">
    <name type="scientific">Branchiostoma belcheri</name>
    <name type="common">Amphioxus</name>
    <dbReference type="NCBI Taxonomy" id="7741"/>
    <lineage>
        <taxon>Eukaryota</taxon>
        <taxon>Metazoa</taxon>
        <taxon>Chordata</taxon>
        <taxon>Cephalochordata</taxon>
        <taxon>Leptocardii</taxon>
        <taxon>Amphioxiformes</taxon>
        <taxon>Branchiostomatidae</taxon>
        <taxon>Branchiostoma</taxon>
    </lineage>
</organism>
<name>A0A6P4ZGP5_BRABE</name>
<keyword evidence="2" id="KW-1185">Reference proteome</keyword>
<evidence type="ECO:0000313" key="2">
    <source>
        <dbReference type="Proteomes" id="UP000515135"/>
    </source>
</evidence>
<reference evidence="3" key="1">
    <citation type="submission" date="2025-08" db="UniProtKB">
        <authorList>
            <consortium name="RefSeq"/>
        </authorList>
    </citation>
    <scope>IDENTIFICATION</scope>
    <source>
        <tissue evidence="3">Gonad</tissue>
    </source>
</reference>
<dbReference type="GeneID" id="109482134"/>
<dbReference type="Proteomes" id="UP000515135">
    <property type="component" value="Unplaced"/>
</dbReference>
<gene>
    <name evidence="3" type="primary">LOC109482134</name>
</gene>
<proteinExistence type="predicted"/>
<evidence type="ECO:0000313" key="3">
    <source>
        <dbReference type="RefSeq" id="XP_019640395.1"/>
    </source>
</evidence>
<evidence type="ECO:0000256" key="1">
    <source>
        <dbReference type="SAM" id="MobiDB-lite"/>
    </source>
</evidence>
<dbReference type="RefSeq" id="XP_019640395.1">
    <property type="nucleotide sequence ID" value="XM_019784836.1"/>
</dbReference>
<feature type="region of interest" description="Disordered" evidence="1">
    <location>
        <begin position="176"/>
        <end position="210"/>
    </location>
</feature>